<dbReference type="Proteomes" id="UP000307378">
    <property type="component" value="Unassembled WGS sequence"/>
</dbReference>
<keyword evidence="2" id="KW-1133">Transmembrane helix</keyword>
<evidence type="ECO:0000313" key="4">
    <source>
        <dbReference type="Proteomes" id="UP000307378"/>
    </source>
</evidence>
<gene>
    <name evidence="3" type="ORF">FAA86_04080</name>
</gene>
<feature type="region of interest" description="Disordered" evidence="1">
    <location>
        <begin position="1"/>
        <end position="23"/>
    </location>
</feature>
<dbReference type="RefSeq" id="WP_136538493.1">
    <property type="nucleotide sequence ID" value="NZ_STGU01000002.1"/>
</dbReference>
<comment type="caution">
    <text evidence="3">The sequence shown here is derived from an EMBL/GenBank/DDBJ whole genome shotgun (WGS) entry which is preliminary data.</text>
</comment>
<dbReference type="EMBL" id="STGU01000002">
    <property type="protein sequence ID" value="THV37992.1"/>
    <property type="molecule type" value="Genomic_DNA"/>
</dbReference>
<dbReference type="AlphaFoldDB" id="A0A4S8Q5M2"/>
<evidence type="ECO:0000256" key="1">
    <source>
        <dbReference type="SAM" id="MobiDB-lite"/>
    </source>
</evidence>
<sequence length="71" mass="7731">MHTTTANEIHEDARLSPDAPVDESTRYQIRHRYPAAAFRGPLFEGRDRIALGMATLMLLGPLAAMPLGLAG</sequence>
<keyword evidence="2" id="KW-0812">Transmembrane</keyword>
<reference evidence="3 4" key="1">
    <citation type="submission" date="2019-04" db="EMBL/GenBank/DDBJ databases">
        <title>genome sequence of strain W3.</title>
        <authorList>
            <person name="Gao J."/>
            <person name="Sun J."/>
        </authorList>
    </citation>
    <scope>NUCLEOTIDE SEQUENCE [LARGE SCALE GENOMIC DNA]</scope>
    <source>
        <strain evidence="3 4">W3</strain>
    </source>
</reference>
<feature type="transmembrane region" description="Helical" evidence="2">
    <location>
        <begin position="49"/>
        <end position="69"/>
    </location>
</feature>
<name>A0A4S8Q5M2_9HYPH</name>
<organism evidence="3 4">
    <name type="scientific">Rhizobium rosettiformans W3</name>
    <dbReference type="NCBI Taxonomy" id="538378"/>
    <lineage>
        <taxon>Bacteria</taxon>
        <taxon>Pseudomonadati</taxon>
        <taxon>Pseudomonadota</taxon>
        <taxon>Alphaproteobacteria</taxon>
        <taxon>Hyphomicrobiales</taxon>
        <taxon>Rhizobiaceae</taxon>
        <taxon>Rhizobium/Agrobacterium group</taxon>
        <taxon>Rhizobium</taxon>
    </lineage>
</organism>
<evidence type="ECO:0000313" key="3">
    <source>
        <dbReference type="EMBL" id="THV37992.1"/>
    </source>
</evidence>
<protein>
    <submittedName>
        <fullName evidence="3">Uncharacterized protein</fullName>
    </submittedName>
</protein>
<keyword evidence="2" id="KW-0472">Membrane</keyword>
<proteinExistence type="predicted"/>
<evidence type="ECO:0000256" key="2">
    <source>
        <dbReference type="SAM" id="Phobius"/>
    </source>
</evidence>
<accession>A0A4S8Q5M2</accession>